<accession>A0A1G7BM51</accession>
<protein>
    <recommendedName>
        <fullName evidence="5">Beta-lactamase</fullName>
        <ecNumber evidence="5">3.5.2.6</ecNumber>
    </recommendedName>
</protein>
<dbReference type="PANTHER" id="PTHR46825">
    <property type="entry name" value="D-ALANYL-D-ALANINE-CARBOXYPEPTIDASE/ENDOPEPTIDASE AMPH"/>
    <property type="match status" value="1"/>
</dbReference>
<evidence type="ECO:0000259" key="7">
    <source>
        <dbReference type="Pfam" id="PF00144"/>
    </source>
</evidence>
<dbReference type="SUPFAM" id="SSF56601">
    <property type="entry name" value="beta-lactamase/transpeptidase-like"/>
    <property type="match status" value="1"/>
</dbReference>
<evidence type="ECO:0000313" key="8">
    <source>
        <dbReference type="EMBL" id="SDE28119.1"/>
    </source>
</evidence>
<evidence type="ECO:0000256" key="3">
    <source>
        <dbReference type="ARBA" id="ARBA00022801"/>
    </source>
</evidence>
<dbReference type="AlphaFoldDB" id="A0A1G7BM51"/>
<evidence type="ECO:0000256" key="2">
    <source>
        <dbReference type="ARBA" id="ARBA00007840"/>
    </source>
</evidence>
<comment type="similarity">
    <text evidence="2 5">Belongs to the class-C beta-lactamase family.</text>
</comment>
<dbReference type="EC" id="3.5.2.6" evidence="5"/>
<dbReference type="Pfam" id="PF00144">
    <property type="entry name" value="Beta-lactamase"/>
    <property type="match status" value="1"/>
</dbReference>
<dbReference type="InterPro" id="IPR001586">
    <property type="entry name" value="Beta-lactam_class-C_AS"/>
</dbReference>
<dbReference type="GO" id="GO:0017001">
    <property type="term" value="P:antibiotic catabolic process"/>
    <property type="evidence" value="ECO:0007669"/>
    <property type="project" value="InterPro"/>
</dbReference>
<dbReference type="PROSITE" id="PS00336">
    <property type="entry name" value="BETA_LACTAMASE_C"/>
    <property type="match status" value="1"/>
</dbReference>
<feature type="domain" description="Beta-lactamase-related" evidence="7">
    <location>
        <begin position="153"/>
        <end position="464"/>
    </location>
</feature>
<name>A0A1G7BM51_9SPHI</name>
<reference evidence="8 9" key="1">
    <citation type="submission" date="2016-10" db="EMBL/GenBank/DDBJ databases">
        <authorList>
            <person name="de Groot N.N."/>
        </authorList>
    </citation>
    <scope>NUCLEOTIDE SEQUENCE [LARGE SCALE GENOMIC DNA]</scope>
    <source>
        <strain evidence="8 9">47C3B</strain>
    </source>
</reference>
<keyword evidence="4 5" id="KW-0046">Antibiotic resistance</keyword>
<feature type="signal peptide" evidence="6">
    <location>
        <begin position="1"/>
        <end position="24"/>
    </location>
</feature>
<evidence type="ECO:0000256" key="6">
    <source>
        <dbReference type="SAM" id="SignalP"/>
    </source>
</evidence>
<proteinExistence type="inferred from homology"/>
<keyword evidence="3 5" id="KW-0378">Hydrolase</keyword>
<keyword evidence="6" id="KW-0732">Signal</keyword>
<dbReference type="PANTHER" id="PTHR46825:SF8">
    <property type="entry name" value="BETA-LACTAMASE-RELATED"/>
    <property type="match status" value="1"/>
</dbReference>
<dbReference type="InterPro" id="IPR012338">
    <property type="entry name" value="Beta-lactam/transpept-like"/>
</dbReference>
<dbReference type="GO" id="GO:0030288">
    <property type="term" value="C:outer membrane-bounded periplasmic space"/>
    <property type="evidence" value="ECO:0007669"/>
    <property type="project" value="InterPro"/>
</dbReference>
<evidence type="ECO:0000256" key="4">
    <source>
        <dbReference type="ARBA" id="ARBA00023251"/>
    </source>
</evidence>
<dbReference type="Proteomes" id="UP000199072">
    <property type="component" value="Unassembled WGS sequence"/>
</dbReference>
<feature type="chain" id="PRO_5011763908" description="Beta-lactamase" evidence="6">
    <location>
        <begin position="25"/>
        <end position="477"/>
    </location>
</feature>
<gene>
    <name evidence="8" type="ORF">SAMN05216464_10583</name>
</gene>
<dbReference type="OrthoDB" id="9793489at2"/>
<evidence type="ECO:0000256" key="1">
    <source>
        <dbReference type="ARBA" id="ARBA00001526"/>
    </source>
</evidence>
<keyword evidence="9" id="KW-1185">Reference proteome</keyword>
<dbReference type="GO" id="GO:0046677">
    <property type="term" value="P:response to antibiotic"/>
    <property type="evidence" value="ECO:0007669"/>
    <property type="project" value="UniProtKB-UniRule"/>
</dbReference>
<dbReference type="RefSeq" id="WP_091149678.1">
    <property type="nucleotide sequence ID" value="NZ_FNAI01000005.1"/>
</dbReference>
<dbReference type="InterPro" id="IPR050491">
    <property type="entry name" value="AmpC-like"/>
</dbReference>
<evidence type="ECO:0000256" key="5">
    <source>
        <dbReference type="RuleBase" id="RU361140"/>
    </source>
</evidence>
<dbReference type="EMBL" id="FNAI01000005">
    <property type="protein sequence ID" value="SDE28119.1"/>
    <property type="molecule type" value="Genomic_DNA"/>
</dbReference>
<dbReference type="Gene3D" id="3.40.710.10">
    <property type="entry name" value="DD-peptidase/beta-lactamase superfamily"/>
    <property type="match status" value="1"/>
</dbReference>
<dbReference type="STRING" id="1391627.SAMN05216464_10583"/>
<evidence type="ECO:0000313" key="9">
    <source>
        <dbReference type="Proteomes" id="UP000199072"/>
    </source>
</evidence>
<sequence>MKFNYPVFAALILIAILFSSEADAQSLQQRKTDSTFVLVKRYFNNRQADSLYEMGGKNFKNSLSKDGFRAVAEQQLFPLKEIKGSSFVSFVNNNVATYKLIFESVTLQMLLSLDHDDKIEMFLFQPYKEVTADKLTQAASTNKRITLADKKIDSVARPYIQKANTTGLSIGVFKDGQISTYNYGETTKSNGKLPNANTLFEIGSISKTFTSAILAYYVNEDKVKLTDPITKYLPDSVKTNAALNDITLVMLSNHTSGLSRMPDNMNIKPGDELNPYKTYDKALLFGYLKTCKLNSKPGEQYAYSNLAVGLLGTILMQISGKTYDQLVADVVCNPLGMKSTTQHLLPSLQARLATVYNADGNITPPWDFDALAPCGSLHSSVNDLMLYAKANMNPANNKLGKALELTHQITFTKGIKLGLAWHIITVDGVDYIFHNGGTFGSSTFLAFNKQKNLIVIVLSNCGESVDGIGTGILKKLQ</sequence>
<organism evidence="8 9">
    <name type="scientific">Mucilaginibacter pineti</name>
    <dbReference type="NCBI Taxonomy" id="1391627"/>
    <lineage>
        <taxon>Bacteria</taxon>
        <taxon>Pseudomonadati</taxon>
        <taxon>Bacteroidota</taxon>
        <taxon>Sphingobacteriia</taxon>
        <taxon>Sphingobacteriales</taxon>
        <taxon>Sphingobacteriaceae</taxon>
        <taxon>Mucilaginibacter</taxon>
    </lineage>
</organism>
<comment type="catalytic activity">
    <reaction evidence="1 5">
        <text>a beta-lactam + H2O = a substituted beta-amino acid</text>
        <dbReference type="Rhea" id="RHEA:20401"/>
        <dbReference type="ChEBI" id="CHEBI:15377"/>
        <dbReference type="ChEBI" id="CHEBI:35627"/>
        <dbReference type="ChEBI" id="CHEBI:140347"/>
        <dbReference type="EC" id="3.5.2.6"/>
    </reaction>
</comment>
<dbReference type="GO" id="GO:0008800">
    <property type="term" value="F:beta-lactamase activity"/>
    <property type="evidence" value="ECO:0007669"/>
    <property type="project" value="UniProtKB-UniRule"/>
</dbReference>
<dbReference type="InterPro" id="IPR001466">
    <property type="entry name" value="Beta-lactam-related"/>
</dbReference>